<dbReference type="STRING" id="1056495.Calag_1045"/>
<evidence type="ECO:0000313" key="2">
    <source>
        <dbReference type="Proteomes" id="UP000010469"/>
    </source>
</evidence>
<dbReference type="Proteomes" id="UP000010469">
    <property type="component" value="Chromosome"/>
</dbReference>
<dbReference type="EMBL" id="CP003378">
    <property type="protein sequence ID" value="AFZ70767.1"/>
    <property type="molecule type" value="Genomic_DNA"/>
</dbReference>
<accession>L0ACA8</accession>
<dbReference type="AlphaFoldDB" id="L0ACA8"/>
<sequence>MQIMAIDSLSKITLIEVLQNMAQDIQNVTAILLTNIRENSNVEYIEKFYRQELMSTKDKISRNKDRIFDYLASGRLELISYKEFYINTALQLECSISKLEAGIYRLLLSYSIEKGVDSDIYKAIEGLIGEIYNSSQSLVDLLRSISTGTKGNSEKRKMIEERFNKISDSEEKGDMIYREGLAKVLMKYSDKPSRLISFKETIEYLEDCLDCLFNSAVYIKLIGFSGLS</sequence>
<dbReference type="eggNOG" id="arCOG02640">
    <property type="taxonomic scope" value="Archaea"/>
</dbReference>
<proteinExistence type="predicted"/>
<protein>
    <recommendedName>
        <fullName evidence="3">Phosphate transport regulator related to PhoU</fullName>
    </recommendedName>
</protein>
<dbReference type="InParanoid" id="L0ACA8"/>
<gene>
    <name evidence="1" type="ordered locus">Calag_1045</name>
</gene>
<dbReference type="HOGENOM" id="CLU_1212573_0_0_2"/>
<evidence type="ECO:0000313" key="1">
    <source>
        <dbReference type="EMBL" id="AFZ70767.1"/>
    </source>
</evidence>
<name>L0ACA8_CALLD</name>
<dbReference type="KEGG" id="clg:Calag_1045"/>
<keyword evidence="2" id="KW-1185">Reference proteome</keyword>
<dbReference type="InterPro" id="IPR038078">
    <property type="entry name" value="PhoU-like_sf"/>
</dbReference>
<dbReference type="Gene3D" id="1.20.58.220">
    <property type="entry name" value="Phosphate transport system protein phou homolog 2, domain 2"/>
    <property type="match status" value="1"/>
</dbReference>
<organism evidence="1 2">
    <name type="scientific">Caldisphaera lagunensis (strain DSM 15908 / JCM 11604 / ANMR 0165 / IC-154)</name>
    <dbReference type="NCBI Taxonomy" id="1056495"/>
    <lineage>
        <taxon>Archaea</taxon>
        <taxon>Thermoproteota</taxon>
        <taxon>Thermoprotei</taxon>
        <taxon>Acidilobales</taxon>
        <taxon>Caldisphaeraceae</taxon>
        <taxon>Caldisphaera</taxon>
    </lineage>
</organism>
<evidence type="ECO:0008006" key="3">
    <source>
        <dbReference type="Google" id="ProtNLM"/>
    </source>
</evidence>
<reference evidence="2" key="1">
    <citation type="submission" date="2012-03" db="EMBL/GenBank/DDBJ databases">
        <title>Complete genome of Caldisphaera lagunensis DSM 15908.</title>
        <authorList>
            <person name="Lucas S."/>
            <person name="Copeland A."/>
            <person name="Lapidus A."/>
            <person name="Glavina del Rio T."/>
            <person name="Dalin E."/>
            <person name="Tice H."/>
            <person name="Bruce D."/>
            <person name="Goodwin L."/>
            <person name="Pitluck S."/>
            <person name="Peters L."/>
            <person name="Mikhailova N."/>
            <person name="Teshima H."/>
            <person name="Kyrpides N."/>
            <person name="Mavromatis K."/>
            <person name="Ivanova N."/>
            <person name="Brettin T."/>
            <person name="Detter J.C."/>
            <person name="Han C."/>
            <person name="Larimer F."/>
            <person name="Land M."/>
            <person name="Hauser L."/>
            <person name="Markowitz V."/>
            <person name="Cheng J.-F."/>
            <person name="Hugenholtz P."/>
            <person name="Woyke T."/>
            <person name="Wu D."/>
            <person name="Spring S."/>
            <person name="Schroeder M."/>
            <person name="Brambilla E."/>
            <person name="Klenk H.-P."/>
            <person name="Eisen J.A."/>
        </authorList>
    </citation>
    <scope>NUCLEOTIDE SEQUENCE [LARGE SCALE GENOMIC DNA]</scope>
    <source>
        <strain evidence="2">DSM 15908 / JCM 11604 / IC-154</strain>
    </source>
</reference>